<name>A0A976IJ44_BRELC</name>
<dbReference type="GeneID" id="94347448"/>
<dbReference type="GO" id="GO:0008270">
    <property type="term" value="F:zinc ion binding"/>
    <property type="evidence" value="ECO:0007669"/>
    <property type="project" value="UniProtKB-KW"/>
</dbReference>
<dbReference type="GO" id="GO:0003924">
    <property type="term" value="F:GTPase activity"/>
    <property type="evidence" value="ECO:0007669"/>
    <property type="project" value="InterPro"/>
</dbReference>
<evidence type="ECO:0008006" key="6">
    <source>
        <dbReference type="Google" id="ProtNLM"/>
    </source>
</evidence>
<dbReference type="KEGG" id="blac:94347448"/>
<keyword evidence="1" id="KW-0863">Zinc-finger</keyword>
<keyword evidence="5" id="KW-1185">Reference proteome</keyword>
<dbReference type="SMART" id="SM00184">
    <property type="entry name" value="RING"/>
    <property type="match status" value="1"/>
</dbReference>
<dbReference type="SUPFAM" id="SSF52540">
    <property type="entry name" value="P-loop containing nucleoside triphosphate hydrolases"/>
    <property type="match status" value="1"/>
</dbReference>
<evidence type="ECO:0000259" key="3">
    <source>
        <dbReference type="PROSITE" id="PS50234"/>
    </source>
</evidence>
<dbReference type="RefSeq" id="XP_067822237.1">
    <property type="nucleotide sequence ID" value="XM_067961777.1"/>
</dbReference>
<dbReference type="InterPro" id="IPR001841">
    <property type="entry name" value="Znf_RING"/>
</dbReference>
<dbReference type="PROSITE" id="PS50234">
    <property type="entry name" value="VWFA"/>
    <property type="match status" value="1"/>
</dbReference>
<dbReference type="Gene3D" id="3.30.40.10">
    <property type="entry name" value="Zinc/RING finger domain, C3HC4 (zinc finger)"/>
    <property type="match status" value="1"/>
</dbReference>
<feature type="domain" description="RING-type" evidence="2">
    <location>
        <begin position="2087"/>
        <end position="2131"/>
    </location>
</feature>
<dbReference type="GO" id="GO:0005525">
    <property type="term" value="F:GTP binding"/>
    <property type="evidence" value="ECO:0007669"/>
    <property type="project" value="InterPro"/>
</dbReference>
<dbReference type="OrthoDB" id="2343366at2759"/>
<reference evidence="4 5" key="1">
    <citation type="journal article" date="2021" name="Genome Biol.">
        <title>AFLAP: assembly-free linkage analysis pipeline using k-mers from genome sequencing data.</title>
        <authorList>
            <person name="Fletcher K."/>
            <person name="Zhang L."/>
            <person name="Gil J."/>
            <person name="Han R."/>
            <person name="Cavanaugh K."/>
            <person name="Michelmore R."/>
        </authorList>
    </citation>
    <scope>NUCLEOTIDE SEQUENCE [LARGE SCALE GENOMIC DNA]</scope>
    <source>
        <strain evidence="4 5">SF5</strain>
    </source>
</reference>
<evidence type="ECO:0000313" key="5">
    <source>
        <dbReference type="Proteomes" id="UP000294530"/>
    </source>
</evidence>
<sequence>MRCGANKEIVSSDCFRLLSLISEVQNDVVVAKLVLEELEVMRLSCSLGMLSSVSLKEFEAEMLRPEDFDSDFALFLRKEVFGAGETVGSGGIKVVSLFGKQEAVTFELKRGGYWSDEMEMHLHKEDQGIFCVSEKDVDNKSLIVFSWIHDDLFRRVRLRDTATYVLRFLTCLSPDVICCLSRDDVNTLNEAVASMNTLNVDVWKSFSVAFHVEKQEQEKDSVSCTKLAQLSLAKHRLPQNGQIVKGTYPAYVFTEQVPATKCTTSQKWTFYSMQEVVTYVIEVARQRNMQISFVKSIPVDFKIESLKAAAQWPESELEGVSAMLERSLQTLKVQSKEQAQALIEDFCATMFSHQDRFFSLDFLIEEHNKEPAFVALRKVLDDLPLNRNIWSKLDYATQMTLLLPSRLRRQLKTIALHFHDNLEKCSEEEVASSLAKYMQDFTVSDKKLVDTTDGIISYFWNIFTGPKKYSGDLLSDNFRKCMEMPLQEAHRAWSHSVAKYINVAESALPAALTEEMQKSLLLSCEADKTKLISDAFTKLRSTWREQHKEDLTTTIRLRCFNDKIICDVTEEQLKDPTDQLNIFKLERKENDEITITELGKYRLGTGSVFLKAYTVKNYCLVLVTILRERTVLECVDFSIKLSARSSSIGKVFFYREFPRNSLLCDFDALERVIAFAGESGRVVLYRFNQQFTTLEIYKQVELSLRTSLTLPAVELLLVDGFIYATDANGMIQSVNVKNQQSSRAVQIQPLGLRNSSLFALADNMALGFVRTVEALDTTEGNQCTKLYVVASDDFRNIPVIHVEDFAPPSNNLCVQIYNDLLVVVNEKTRDVIVYRIVVTVKSESFQIRHSKEHSVNGNTTSDLAEGGEVDHWLRAFYHLYEKFPVRGLIQDVDDRRVPLRLHFIACAAMTDAVKNSCRNYFQILMRDLRKLNKPLCGMDLTQDMVFETEVVMSKVAVRPLRRFLLKLVTFVPIQICRAEANSLTIMTNGEATSMDSRGHLVQAVQIARSIRFGLLSPLLESWPGRCVAITSMGKQSTGKSYLLNHLTGSSFAIAGARCTDGAWMSAQILPKNNVLLVTLDFEGLGSFERTEQEDVFLSVLNASISMLTIFRMEMRFDKDIDDLFGRFQKGVPLFKGDPRLFRGKLYMSVKDVNSNDQQGVMNEFATKIQKLVSINKDSNFLVDLYCGQLDINCSPPLGTIGYYQSLIHAQNYIENSLCAGNKGFQNGKKFLDCIRLVLAKIAILDWTSLDASAKQFQLSEINSKLPGLIRTGCILPFDYKAREEEIEPYLKENMVEAHSENVINVDLATLSREYPTLRAKWEELNLLVDLDSCFDWNIDVGFDCCSAEDNISMTVHESIKRLYQLFLTSAKIKEGKVLGETVADFDIFLSFFVRRRKARISMYVKQILGGIVPDEWKRVEQQYLGRFQILLSRCQSNCNFCRLGCMKGAAHPEINFHDCGTDHKCAGSCEYCNVSKRSGQILSCAKEAGHEGRCECLEGDHTCGKECCMAKSPNCGKRCSLHLEHSNLHKCDVAVHACGAKCSAQNCRGQCVLNIEEPHTAHKCVEIRCTQQCVMDGCNEICGTMNHFHGQADVSVVFSVENAKGTTSFDAESSVPVIHMCSKGHECQAMCDEKGICRVDVFLKQSLKTFKGVRDSFQYSFQEMNGARKKCSKLLPPGQQTHSGTHSCDWEERVKKSGDETMHYCDVRCPCCSYFCRKNFNHHGPHATSHGNMRNTFFLSDTEDINVDERKYKAGELGIAEMCNLYCSKMGREHVHYLNCDNGNKDNCVYTGSTSDQRRHCTRTLEPKPEKEMDEILHQQFWKTLGWEDPCTSKAELELFNKCGYKCDAPDHDDKPSYCVLPAWHKSNPNSGFDGFTYVKGHKFDCSHVSNGGKMHHVFVLDCSGSMNGQPWADLMAAWKEYIYNRISYGASLDLVSVVTFDNYAQIEYEARNITTMTTAQISYRGGGTSYATGLRSASEVLSRMNYGEYKPAIIFFSDGHPCDAAEGERLAAHIRGCFEKNGLQAYAVGFGSKNLRILERVAEMLGGTYHQVLTGNEVKTTFHDISASLSTRAGLALSKPDHERNCVICAQDLASGETVKLDGCSHEFHKVCMDVIVRNDEDRARCPSCRRDIFCRENA</sequence>
<dbReference type="InterPro" id="IPR015894">
    <property type="entry name" value="Guanylate-bd_N"/>
</dbReference>
<dbReference type="Pfam" id="PF02263">
    <property type="entry name" value="GBP"/>
    <property type="match status" value="1"/>
</dbReference>
<dbReference type="InterPro" id="IPR013083">
    <property type="entry name" value="Znf_RING/FYVE/PHD"/>
</dbReference>
<comment type="caution">
    <text evidence="4">The sequence shown here is derived from an EMBL/GenBank/DDBJ whole genome shotgun (WGS) entry which is preliminary data.</text>
</comment>
<dbReference type="SUPFAM" id="SSF57850">
    <property type="entry name" value="RING/U-box"/>
    <property type="match status" value="1"/>
</dbReference>
<keyword evidence="1" id="KW-0479">Metal-binding</keyword>
<dbReference type="InterPro" id="IPR027417">
    <property type="entry name" value="P-loop_NTPase"/>
</dbReference>
<dbReference type="Proteomes" id="UP000294530">
    <property type="component" value="Unassembled WGS sequence"/>
</dbReference>
<protein>
    <recommendedName>
        <fullName evidence="6">VWFA domain-containing protein</fullName>
    </recommendedName>
</protein>
<dbReference type="PANTHER" id="PTHR22796:SF1">
    <property type="entry name" value="VWFA DOMAIN-CONTAINING PROTEIN"/>
    <property type="match status" value="1"/>
</dbReference>
<dbReference type="SUPFAM" id="SSF53300">
    <property type="entry name" value="vWA-like"/>
    <property type="match status" value="1"/>
</dbReference>
<dbReference type="PROSITE" id="PS50089">
    <property type="entry name" value="ZF_RING_2"/>
    <property type="match status" value="1"/>
</dbReference>
<evidence type="ECO:0000313" key="4">
    <source>
        <dbReference type="EMBL" id="TDH72738.1"/>
    </source>
</evidence>
<feature type="domain" description="VWFA" evidence="3">
    <location>
        <begin position="1896"/>
        <end position="2070"/>
    </location>
</feature>
<gene>
    <name evidence="4" type="ORF">CCR75_003683</name>
</gene>
<dbReference type="SMART" id="SM00327">
    <property type="entry name" value="VWA"/>
    <property type="match status" value="1"/>
</dbReference>
<evidence type="ECO:0000256" key="1">
    <source>
        <dbReference type="PROSITE-ProRule" id="PRU00175"/>
    </source>
</evidence>
<dbReference type="Gene3D" id="3.40.50.410">
    <property type="entry name" value="von Willebrand factor, type A domain"/>
    <property type="match status" value="1"/>
</dbReference>
<dbReference type="Gene3D" id="3.40.50.300">
    <property type="entry name" value="P-loop containing nucleotide triphosphate hydrolases"/>
    <property type="match status" value="1"/>
</dbReference>
<organism evidence="4 5">
    <name type="scientific">Bremia lactucae</name>
    <name type="common">Lettuce downy mildew</name>
    <dbReference type="NCBI Taxonomy" id="4779"/>
    <lineage>
        <taxon>Eukaryota</taxon>
        <taxon>Sar</taxon>
        <taxon>Stramenopiles</taxon>
        <taxon>Oomycota</taxon>
        <taxon>Peronosporomycetes</taxon>
        <taxon>Peronosporales</taxon>
        <taxon>Peronosporaceae</taxon>
        <taxon>Bremia</taxon>
    </lineage>
</organism>
<dbReference type="EMBL" id="SHOA02000012">
    <property type="protein sequence ID" value="TDH72738.1"/>
    <property type="molecule type" value="Genomic_DNA"/>
</dbReference>
<accession>A0A976IJ44</accession>
<dbReference type="InterPro" id="IPR002035">
    <property type="entry name" value="VWF_A"/>
</dbReference>
<keyword evidence="1" id="KW-0862">Zinc</keyword>
<dbReference type="Pfam" id="PF00092">
    <property type="entry name" value="VWA"/>
    <property type="match status" value="1"/>
</dbReference>
<dbReference type="CDD" id="cd00198">
    <property type="entry name" value="vWFA"/>
    <property type="match status" value="1"/>
</dbReference>
<dbReference type="Pfam" id="PF13639">
    <property type="entry name" value="zf-RING_2"/>
    <property type="match status" value="1"/>
</dbReference>
<dbReference type="PANTHER" id="PTHR22796">
    <property type="entry name" value="URG4-RELATED"/>
    <property type="match status" value="1"/>
</dbReference>
<dbReference type="InterPro" id="IPR036465">
    <property type="entry name" value="vWFA_dom_sf"/>
</dbReference>
<evidence type="ECO:0000259" key="2">
    <source>
        <dbReference type="PROSITE" id="PS50089"/>
    </source>
</evidence>
<proteinExistence type="predicted"/>